<evidence type="ECO:0000256" key="1">
    <source>
        <dbReference type="ARBA" id="ARBA00004123"/>
    </source>
</evidence>
<evidence type="ECO:0000256" key="11">
    <source>
        <dbReference type="ARBA" id="ARBA00023067"/>
    </source>
</evidence>
<dbReference type="InterPro" id="IPR016024">
    <property type="entry name" value="ARM-type_fold"/>
</dbReference>
<evidence type="ECO:0000256" key="4">
    <source>
        <dbReference type="ARBA" id="ARBA00009606"/>
    </source>
</evidence>
<dbReference type="PANTHER" id="PTHR14222:SF2">
    <property type="entry name" value="CONDENSIN COMPLEX SUBUNIT 1"/>
    <property type="match status" value="1"/>
</dbReference>
<dbReference type="SUPFAM" id="SSF48371">
    <property type="entry name" value="ARM repeat"/>
    <property type="match status" value="1"/>
</dbReference>
<keyword evidence="11 14" id="KW-0226">DNA condensation</keyword>
<evidence type="ECO:0000259" key="16">
    <source>
        <dbReference type="Pfam" id="PF12717"/>
    </source>
</evidence>
<organism evidence="18 19">
    <name type="scientific">Mastacembelus armatus</name>
    <name type="common">zig-zag eel</name>
    <dbReference type="NCBI Taxonomy" id="205130"/>
    <lineage>
        <taxon>Eukaryota</taxon>
        <taxon>Metazoa</taxon>
        <taxon>Chordata</taxon>
        <taxon>Craniata</taxon>
        <taxon>Vertebrata</taxon>
        <taxon>Euteleostomi</taxon>
        <taxon>Actinopterygii</taxon>
        <taxon>Neopterygii</taxon>
        <taxon>Teleostei</taxon>
        <taxon>Neoteleostei</taxon>
        <taxon>Acanthomorphata</taxon>
        <taxon>Anabantaria</taxon>
        <taxon>Synbranchiformes</taxon>
        <taxon>Mastacembelidae</taxon>
        <taxon>Mastacembelus</taxon>
    </lineage>
</organism>
<dbReference type="Gene3D" id="1.25.10.10">
    <property type="entry name" value="Leucine-rich Repeat Variant"/>
    <property type="match status" value="2"/>
</dbReference>
<dbReference type="InterPro" id="IPR032682">
    <property type="entry name" value="Cnd1_C"/>
</dbReference>
<feature type="region of interest" description="Disordered" evidence="15">
    <location>
        <begin position="1167"/>
        <end position="1260"/>
    </location>
</feature>
<reference evidence="18" key="1">
    <citation type="submission" date="2025-08" db="UniProtKB">
        <authorList>
            <consortium name="Ensembl"/>
        </authorList>
    </citation>
    <scope>IDENTIFICATION</scope>
</reference>
<evidence type="ECO:0000256" key="9">
    <source>
        <dbReference type="ARBA" id="ARBA00022618"/>
    </source>
</evidence>
<evidence type="ECO:0000256" key="13">
    <source>
        <dbReference type="ARBA" id="ARBA00023306"/>
    </source>
</evidence>
<dbReference type="GO" id="GO:0051301">
    <property type="term" value="P:cell division"/>
    <property type="evidence" value="ECO:0007669"/>
    <property type="project" value="UniProtKB-KW"/>
</dbReference>
<dbReference type="PANTHER" id="PTHR14222">
    <property type="entry name" value="CONDENSIN"/>
    <property type="match status" value="1"/>
</dbReference>
<dbReference type="GO" id="GO:0000779">
    <property type="term" value="C:condensed chromosome, centromeric region"/>
    <property type="evidence" value="ECO:0007669"/>
    <property type="project" value="TreeGrafter"/>
</dbReference>
<dbReference type="GO" id="GO:0007076">
    <property type="term" value="P:mitotic chromosome condensation"/>
    <property type="evidence" value="ECO:0007669"/>
    <property type="project" value="InterPro"/>
</dbReference>
<evidence type="ECO:0000313" key="18">
    <source>
        <dbReference type="Ensembl" id="ENSMAMP00000040956.1"/>
    </source>
</evidence>
<feature type="compositionally biased region" description="Acidic residues" evidence="15">
    <location>
        <begin position="1226"/>
        <end position="1236"/>
    </location>
</feature>
<dbReference type="AlphaFoldDB" id="A0A7N8WXU8"/>
<dbReference type="PIRSF" id="PIRSF017127">
    <property type="entry name" value="Condensin_D2"/>
    <property type="match status" value="1"/>
</dbReference>
<feature type="domain" description="Condensin complex subunit 1 C-terminal" evidence="16">
    <location>
        <begin position="942"/>
        <end position="1102"/>
    </location>
</feature>
<dbReference type="InterPro" id="IPR007673">
    <property type="entry name" value="Condensin_cplx_su1"/>
</dbReference>
<dbReference type="GO" id="GO:0005737">
    <property type="term" value="C:cytoplasm"/>
    <property type="evidence" value="ECO:0007669"/>
    <property type="project" value="UniProtKB-SubCell"/>
</dbReference>
<protein>
    <recommendedName>
        <fullName evidence="5 14">Condensin complex subunit 1</fullName>
    </recommendedName>
</protein>
<keyword evidence="8" id="KW-0597">Phosphoprotein</keyword>
<evidence type="ECO:0000256" key="2">
    <source>
        <dbReference type="ARBA" id="ARBA00004286"/>
    </source>
</evidence>
<dbReference type="FunFam" id="1.25.10.10:FF:001828">
    <property type="entry name" value="Condensin complex subunit 1"/>
    <property type="match status" value="1"/>
</dbReference>
<keyword evidence="10 14" id="KW-0498">Mitosis</keyword>
<dbReference type="Ensembl" id="ENSMAMT00000044046.1">
    <property type="protein sequence ID" value="ENSMAMP00000040956.1"/>
    <property type="gene ID" value="ENSMAMG00000001947.2"/>
</dbReference>
<dbReference type="FunFam" id="1.25.10.10:FF:000695">
    <property type="entry name" value="Condensin complex subunit 1"/>
    <property type="match status" value="1"/>
</dbReference>
<evidence type="ECO:0000256" key="5">
    <source>
        <dbReference type="ARBA" id="ARBA00016064"/>
    </source>
</evidence>
<keyword evidence="19" id="KW-1185">Reference proteome</keyword>
<keyword evidence="12" id="KW-0539">Nucleus</keyword>
<comment type="subcellular location">
    <subcellularLocation>
        <location evidence="2">Chromosome</location>
    </subcellularLocation>
    <subcellularLocation>
        <location evidence="3">Cytoplasm</location>
    </subcellularLocation>
    <subcellularLocation>
        <location evidence="1">Nucleus</location>
    </subcellularLocation>
</comment>
<comment type="function">
    <text evidence="14">Regulatory subunit of the condensin complex, a complex required for conversion of interphase chromatin into mitotic-like condense chromosomes. The condensin complex probably introduces positive supercoils into relaxed DNA in the presence of type I topoisomerases and converts nicked DNA into positive knotted forms in the presence of type II topoisomerases.</text>
</comment>
<evidence type="ECO:0000256" key="8">
    <source>
        <dbReference type="ARBA" id="ARBA00022553"/>
    </source>
</evidence>
<evidence type="ECO:0000256" key="3">
    <source>
        <dbReference type="ARBA" id="ARBA00004496"/>
    </source>
</evidence>
<dbReference type="GO" id="GO:0010032">
    <property type="term" value="P:meiotic chromosome condensation"/>
    <property type="evidence" value="ECO:0007669"/>
    <property type="project" value="TreeGrafter"/>
</dbReference>
<feature type="region of interest" description="Disordered" evidence="15">
    <location>
        <begin position="821"/>
        <end position="846"/>
    </location>
</feature>
<keyword evidence="7" id="KW-0963">Cytoplasm</keyword>
<evidence type="ECO:0000256" key="12">
    <source>
        <dbReference type="ARBA" id="ARBA00023242"/>
    </source>
</evidence>
<accession>A0A7N8WXU8</accession>
<evidence type="ECO:0000256" key="15">
    <source>
        <dbReference type="SAM" id="MobiDB-lite"/>
    </source>
</evidence>
<dbReference type="InterPro" id="IPR024324">
    <property type="entry name" value="Condensin_cplx_su1_N"/>
</dbReference>
<dbReference type="Pfam" id="PF12717">
    <property type="entry name" value="Cnd1"/>
    <property type="match status" value="1"/>
</dbReference>
<evidence type="ECO:0000259" key="17">
    <source>
        <dbReference type="Pfam" id="PF12922"/>
    </source>
</evidence>
<feature type="compositionally biased region" description="Basic residues" evidence="15">
    <location>
        <begin position="1211"/>
        <end position="1220"/>
    </location>
</feature>
<dbReference type="GeneTree" id="ENSGT00940000153566"/>
<dbReference type="GO" id="GO:0005634">
    <property type="term" value="C:nucleus"/>
    <property type="evidence" value="ECO:0007669"/>
    <property type="project" value="UniProtKB-SubCell"/>
</dbReference>
<feature type="compositionally biased region" description="Basic and acidic residues" evidence="15">
    <location>
        <begin position="508"/>
        <end position="517"/>
    </location>
</feature>
<dbReference type="GO" id="GO:0000796">
    <property type="term" value="C:condensin complex"/>
    <property type="evidence" value="ECO:0007669"/>
    <property type="project" value="TreeGrafter"/>
</dbReference>
<evidence type="ECO:0000256" key="6">
    <source>
        <dbReference type="ARBA" id="ARBA00022454"/>
    </source>
</evidence>
<evidence type="ECO:0000256" key="7">
    <source>
        <dbReference type="ARBA" id="ARBA00022490"/>
    </source>
</evidence>
<evidence type="ECO:0000313" key="19">
    <source>
        <dbReference type="Proteomes" id="UP000261640"/>
    </source>
</evidence>
<dbReference type="GO" id="GO:0042393">
    <property type="term" value="F:histone binding"/>
    <property type="evidence" value="ECO:0007669"/>
    <property type="project" value="TreeGrafter"/>
</dbReference>
<keyword evidence="13 14" id="KW-0131">Cell cycle</keyword>
<proteinExistence type="inferred from homology"/>
<feature type="compositionally biased region" description="Basic and acidic residues" evidence="15">
    <location>
        <begin position="821"/>
        <end position="836"/>
    </location>
</feature>
<evidence type="ECO:0000256" key="14">
    <source>
        <dbReference type="PIRNR" id="PIRNR017127"/>
    </source>
</evidence>
<reference evidence="18" key="2">
    <citation type="submission" date="2025-09" db="UniProtKB">
        <authorList>
            <consortium name="Ensembl"/>
        </authorList>
    </citation>
    <scope>IDENTIFICATION</scope>
</reference>
<comment type="similarity">
    <text evidence="4 14">Belongs to the CND1 (condensin subunit 1) family.</text>
</comment>
<sequence length="1260" mass="141052">LLPQKHLPGWSIFLYLVKSGEVNQYVVQDVVSPKQLPPYLSKFKAALRSQGPLCILEHFDTGYNHLLSPFLSISLFQVVSGLAVTLPTVLASTSISAAERKEKLNAVKMSVFLLCKLTETLESFSYRQNVVTASGKGGKKGKAGGEGFLHWDSEREKVLQALIQLLQLDIRSLWSLSLVEEEFIRCVTFCCYKLLENPTISHVKSKPTRDCIIHLLGVLIKKYNHIMGIGVKVIQLMQHFEQLSSVFAQAVSVWSAEYGVRAIVGEVIREIGQKSSEELGREGSGVKAFASFLSELSTLVPELMIPNISVLITHLEGESHTMRVAVCEVLGEILVRVLCGDGLDESGKADRDRFFDTLQEHLHDTHSHVRTRVLQVYTRIVNSKALPLSRFNEVMELAVGRLMDKSINVVKSAIQLLAAFIAQNPYSCKLSSADLKKPLEKEMAKLRMMKEKLEGKAPAHSCFPESEMFSSLSTLTSETVLDTLALIFKGEACDTTELSQNLPPTPQKDGEKQGDDGELKKQEMLVQYLRDTETFALQVERAISVINTMLYWKTTSVVQEAVQFCVTVCEFSVANSVIGVRKMLPLVWSTDAAIKDAVVEAYRRLYLNPRGDTVRMKAQALVDSLSELMVDASLGTIQCLEEIVSSCLITFIWLISCSDEREVVLSNLDTLCSVALGEKVTEDFLLARDTVITICNITDHVRQSKSAPFRLPQDHQLFTCLTQAIAEGVVMEDPYWQSFMEQAVRLIYFLAESPDQLCSRLLQRSARLLLDQIAEGRTLNHASMFFSPAVNCVCLAQLLALCGCVAFWQVSHLERSVSAELRRRRGETEEREEKGPSSKTKQAASESAMEEELGLIGASAEDTEAELIRKICETELLAEENLLCAFLPLLVKVCSSPGRYSHPQLTTAACLALSQYMMISPSVCEDNIRLMFTMLERSALPVVRANALIALGDLTVRFPNILEPWTQNLYTRLSDEVPSVRQTAVTVLTQLVLKDVLKVKGQVSEVAVLLIDPESHISSMALNFFNELATKDNAIYNLLPDIISRLSDPERGMNSEDFNTIMKQLFSYITKERQTESLVEKLCQRFRTAKTERQWGDLATSLSLLSMCERGFKRLQECWECYSDKLTEPGVYQPLLSITAKLRRGAKPQFKPQIDEFEKRLTAVHTRGLENVESPEMEEEDQKAGSKTRGRSSRVSLSGTLRGDDSFVTPRKSRNSKKPVIRFSSDEEEEDEEDAVMAESETPKVTTPIARSSRRTRLRN</sequence>
<dbReference type="InterPro" id="IPR011989">
    <property type="entry name" value="ARM-like"/>
</dbReference>
<evidence type="ECO:0000256" key="10">
    <source>
        <dbReference type="ARBA" id="ARBA00022776"/>
    </source>
</evidence>
<feature type="region of interest" description="Disordered" evidence="15">
    <location>
        <begin position="497"/>
        <end position="517"/>
    </location>
</feature>
<keyword evidence="6" id="KW-0158">Chromosome</keyword>
<keyword evidence="9 14" id="KW-0132">Cell division</keyword>
<dbReference type="InterPro" id="IPR026971">
    <property type="entry name" value="CND1/NCAPD3"/>
</dbReference>
<dbReference type="Pfam" id="PF12922">
    <property type="entry name" value="Cnd1_N"/>
    <property type="match status" value="1"/>
</dbReference>
<feature type="domain" description="Condensin complex subunit 1 N-terminal" evidence="17">
    <location>
        <begin position="75"/>
        <end position="228"/>
    </location>
</feature>
<dbReference type="Proteomes" id="UP000261640">
    <property type="component" value="Unplaced"/>
</dbReference>
<name>A0A7N8WXU8_9TELE</name>